<gene>
    <name evidence="1" type="ORF">OSH07_19930</name>
</gene>
<protein>
    <submittedName>
        <fullName evidence="1">Uncharacterized protein</fullName>
    </submittedName>
</protein>
<proteinExistence type="predicted"/>
<dbReference type="RefSeq" id="WP_266340438.1">
    <property type="nucleotide sequence ID" value="NZ_JAPKNK010000010.1"/>
</dbReference>
<evidence type="ECO:0000313" key="1">
    <source>
        <dbReference type="EMBL" id="MCX5571479.1"/>
    </source>
</evidence>
<keyword evidence="2" id="KW-1185">Reference proteome</keyword>
<evidence type="ECO:0000313" key="2">
    <source>
        <dbReference type="Proteomes" id="UP001144805"/>
    </source>
</evidence>
<accession>A0A9X3E475</accession>
<reference evidence="1" key="1">
    <citation type="submission" date="2022-11" db="EMBL/GenBank/DDBJ databases">
        <title>Biodiversity and phylogenetic relationships of bacteria.</title>
        <authorList>
            <person name="Machado R.A.R."/>
            <person name="Bhat A."/>
            <person name="Loulou A."/>
            <person name="Kallel S."/>
        </authorList>
    </citation>
    <scope>NUCLEOTIDE SEQUENCE</scope>
    <source>
        <strain evidence="1">K-TC2</strain>
    </source>
</reference>
<sequence>MLARIALRIAAIEALKGRTLVGDNVLDSQIGAIDVAADDSLRTDQERPFIAVYVDGSVIEERIDLRGLHKSGRTELTIEAGITAAMTETDPETGESTVIGIGIPATDPALELYLDCVGREIAMALSDPGNGWAEIWRGLSSSILKIERKRTSDAASGTRIAAHQLVITLDLLPDPVFGAPIAPTSAWAAFFAKMEDADHPFLVKLLELVGEDAAPSEVDITRRRFGLTLYEARALFIPEP</sequence>
<comment type="caution">
    <text evidence="1">The sequence shown here is derived from an EMBL/GenBank/DDBJ whole genome shotgun (WGS) entry which is preliminary data.</text>
</comment>
<organism evidence="1 2">
    <name type="scientific">Kaistia nematophila</name>
    <dbReference type="NCBI Taxonomy" id="2994654"/>
    <lineage>
        <taxon>Bacteria</taxon>
        <taxon>Pseudomonadati</taxon>
        <taxon>Pseudomonadota</taxon>
        <taxon>Alphaproteobacteria</taxon>
        <taxon>Hyphomicrobiales</taxon>
        <taxon>Kaistiaceae</taxon>
        <taxon>Kaistia</taxon>
    </lineage>
</organism>
<dbReference type="EMBL" id="JAPKNK010000010">
    <property type="protein sequence ID" value="MCX5571479.1"/>
    <property type="molecule type" value="Genomic_DNA"/>
</dbReference>
<dbReference type="AlphaFoldDB" id="A0A9X3E475"/>
<dbReference type="Proteomes" id="UP001144805">
    <property type="component" value="Unassembled WGS sequence"/>
</dbReference>
<name>A0A9X3E475_9HYPH</name>